<evidence type="ECO:0008006" key="3">
    <source>
        <dbReference type="Google" id="ProtNLM"/>
    </source>
</evidence>
<dbReference type="STRING" id="706433.HMPREF9430_01272"/>
<gene>
    <name evidence="1" type="ORF">HMPREF9430_01272</name>
</gene>
<keyword evidence="2" id="KW-1185">Reference proteome</keyword>
<accession>E7MP01</accession>
<proteinExistence type="predicted"/>
<sequence>MVDITRTVEFEENQLYKLKVIVREEFTIDQEKTFSNFQNFDEFKKELNKKLVSFVNQSPAYNEISLVIGQITSMFGNVPVVLPPNYLKK</sequence>
<evidence type="ECO:0000313" key="2">
    <source>
        <dbReference type="Proteomes" id="UP000004097"/>
    </source>
</evidence>
<dbReference type="AlphaFoldDB" id="E7MP01"/>
<organism evidence="1 2">
    <name type="scientific">Solobacterium moorei F0204</name>
    <dbReference type="NCBI Taxonomy" id="706433"/>
    <lineage>
        <taxon>Bacteria</taxon>
        <taxon>Bacillati</taxon>
        <taxon>Bacillota</taxon>
        <taxon>Erysipelotrichia</taxon>
        <taxon>Erysipelotrichales</taxon>
        <taxon>Erysipelotrichaceae</taxon>
        <taxon>Solobacterium</taxon>
    </lineage>
</organism>
<dbReference type="HOGENOM" id="CLU_2453017_0_0_9"/>
<reference evidence="1 2" key="1">
    <citation type="submission" date="2010-08" db="EMBL/GenBank/DDBJ databases">
        <authorList>
            <person name="Weinstock G."/>
            <person name="Sodergren E."/>
            <person name="Clifton S."/>
            <person name="Fulton L."/>
            <person name="Fulton B."/>
            <person name="Courtney L."/>
            <person name="Fronick C."/>
            <person name="Harrison M."/>
            <person name="Strong C."/>
            <person name="Farmer C."/>
            <person name="Delahaunty K."/>
            <person name="Markovic C."/>
            <person name="Hall O."/>
            <person name="Minx P."/>
            <person name="Tomlinson C."/>
            <person name="Mitreva M."/>
            <person name="Hou S."/>
            <person name="Chen J."/>
            <person name="Wollam A."/>
            <person name="Pepin K.H."/>
            <person name="Johnson M."/>
            <person name="Bhonagiri V."/>
            <person name="Zhang X."/>
            <person name="Suruliraj S."/>
            <person name="Warren W."/>
            <person name="Chinwalla A."/>
            <person name="Mardis E.R."/>
            <person name="Wilson R.K."/>
        </authorList>
    </citation>
    <scope>NUCLEOTIDE SEQUENCE [LARGE SCALE GENOMIC DNA]</scope>
    <source>
        <strain evidence="1 2">F0204</strain>
    </source>
</reference>
<evidence type="ECO:0000313" key="1">
    <source>
        <dbReference type="EMBL" id="EFW24182.1"/>
    </source>
</evidence>
<comment type="caution">
    <text evidence="1">The sequence shown here is derived from an EMBL/GenBank/DDBJ whole genome shotgun (WGS) entry which is preliminary data.</text>
</comment>
<protein>
    <recommendedName>
        <fullName evidence="3">Preprotein translocase subunit SecB</fullName>
    </recommendedName>
</protein>
<dbReference type="Proteomes" id="UP000004097">
    <property type="component" value="Unassembled WGS sequence"/>
</dbReference>
<name>E7MP01_9FIRM</name>
<dbReference type="EMBL" id="AECQ01000027">
    <property type="protein sequence ID" value="EFW24182.1"/>
    <property type="molecule type" value="Genomic_DNA"/>
</dbReference>